<comment type="caution">
    <text evidence="3">The sequence shown here is derived from an EMBL/GenBank/DDBJ whole genome shotgun (WGS) entry which is preliminary data.</text>
</comment>
<dbReference type="Proteomes" id="UP000028252">
    <property type="component" value="Unassembled WGS sequence"/>
</dbReference>
<keyword evidence="1 2" id="KW-0732">Signal</keyword>
<dbReference type="InterPro" id="IPR004682">
    <property type="entry name" value="TRAP_DctP"/>
</dbReference>
<dbReference type="Pfam" id="PF03480">
    <property type="entry name" value="DctP"/>
    <property type="match status" value="1"/>
</dbReference>
<reference evidence="3 4" key="1">
    <citation type="submission" date="2014-04" db="EMBL/GenBank/DDBJ databases">
        <title>Marinobacterium kochiensis sp. nov., isolated from sediment sample collected from Kochi backwaters in Kerala, India.</title>
        <authorList>
            <person name="Singh A."/>
            <person name="Pinnaka A.K."/>
        </authorList>
    </citation>
    <scope>NUCLEOTIDE SEQUENCE [LARGE SCALE GENOMIC DNA]</scope>
    <source>
        <strain evidence="3 4">AK27</strain>
    </source>
</reference>
<evidence type="ECO:0000256" key="2">
    <source>
        <dbReference type="SAM" id="SignalP"/>
    </source>
</evidence>
<dbReference type="eggNOG" id="COG1638">
    <property type="taxonomic scope" value="Bacteria"/>
</dbReference>
<protein>
    <submittedName>
        <fullName evidence="3">TRAP-type transport system, periplasmic component, predicted N-acetylneuraminate-binding protein</fullName>
    </submittedName>
</protein>
<dbReference type="InterPro" id="IPR018389">
    <property type="entry name" value="DctP_fam"/>
</dbReference>
<evidence type="ECO:0000256" key="1">
    <source>
        <dbReference type="ARBA" id="ARBA00022729"/>
    </source>
</evidence>
<gene>
    <name evidence="3" type="ORF">ADIMK_3466</name>
</gene>
<dbReference type="STRING" id="1232683.ADIMK_3466"/>
<accession>A0A081FUX1</accession>
<evidence type="ECO:0000313" key="3">
    <source>
        <dbReference type="EMBL" id="KEA62326.1"/>
    </source>
</evidence>
<dbReference type="PANTHER" id="PTHR33376">
    <property type="match status" value="1"/>
</dbReference>
<evidence type="ECO:0000313" key="4">
    <source>
        <dbReference type="Proteomes" id="UP000028252"/>
    </source>
</evidence>
<dbReference type="Gene3D" id="3.40.190.170">
    <property type="entry name" value="Bacterial extracellular solute-binding protein, family 7"/>
    <property type="match status" value="1"/>
</dbReference>
<dbReference type="AlphaFoldDB" id="A0A081FUX1"/>
<feature type="signal peptide" evidence="2">
    <location>
        <begin position="1"/>
        <end position="27"/>
    </location>
</feature>
<dbReference type="PIRSF" id="PIRSF006470">
    <property type="entry name" value="DctB"/>
    <property type="match status" value="1"/>
</dbReference>
<dbReference type="InterPro" id="IPR038404">
    <property type="entry name" value="TRAP_DctP_sf"/>
</dbReference>
<proteinExistence type="predicted"/>
<sequence>MKLSTKKMCAALTTAATAGLMTTQALAADLTITLGHVDPAEWQTSKKGAAAKVFKELVEAESGGRIEVNVYPNGQLGGETDLVQSAQDGTLSMAFVSGAFGKVCPEASVLDTPYLFPSAPVAWEVLDGKFGQELSDYCLDKTGLRTLAYGETGFRNFTNSKHPIQEPKDLDGLKIRVMTVPLFVEMVKAMGGQPTPIAWPEVPSALSTGVVDGQENPVSVIASNKFYEIQKYITLDGHVYGTDFFVINDDFYQGLSKTDREIVSRAAKVAGTVGRAIQQLNSAQGLGELAKNGMEITALTSEQQAQFQAAAQPAVIEWLKTQIDPNWIDKALTAVKDASSH</sequence>
<keyword evidence="4" id="KW-1185">Reference proteome</keyword>
<dbReference type="NCBIfam" id="TIGR00787">
    <property type="entry name" value="dctP"/>
    <property type="match status" value="1"/>
</dbReference>
<dbReference type="RefSeq" id="WP_036190881.1">
    <property type="nucleotide sequence ID" value="NZ_JMQN01000050.1"/>
</dbReference>
<dbReference type="GO" id="GO:0030288">
    <property type="term" value="C:outer membrane-bounded periplasmic space"/>
    <property type="evidence" value="ECO:0007669"/>
    <property type="project" value="InterPro"/>
</dbReference>
<organism evidence="3 4">
    <name type="scientific">Marinobacterium lacunae</name>
    <dbReference type="NCBI Taxonomy" id="1232683"/>
    <lineage>
        <taxon>Bacteria</taxon>
        <taxon>Pseudomonadati</taxon>
        <taxon>Pseudomonadota</taxon>
        <taxon>Gammaproteobacteria</taxon>
        <taxon>Oceanospirillales</taxon>
        <taxon>Oceanospirillaceae</taxon>
        <taxon>Marinobacterium</taxon>
    </lineage>
</organism>
<name>A0A081FUX1_9GAMM</name>
<dbReference type="PATRIC" id="fig|1232683.4.peg.3410"/>
<dbReference type="NCBIfam" id="NF037995">
    <property type="entry name" value="TRAP_S1"/>
    <property type="match status" value="1"/>
</dbReference>
<dbReference type="GO" id="GO:0055085">
    <property type="term" value="P:transmembrane transport"/>
    <property type="evidence" value="ECO:0007669"/>
    <property type="project" value="InterPro"/>
</dbReference>
<dbReference type="PANTHER" id="PTHR33376:SF18">
    <property type="entry name" value="2,3-DIKETO-L-GULONATE-BINDING PERIPLASMIC PROTEIN YIAO"/>
    <property type="match status" value="1"/>
</dbReference>
<dbReference type="EMBL" id="JMQN01000050">
    <property type="protein sequence ID" value="KEA62326.1"/>
    <property type="molecule type" value="Genomic_DNA"/>
</dbReference>
<feature type="chain" id="PRO_5001757316" evidence="2">
    <location>
        <begin position="28"/>
        <end position="341"/>
    </location>
</feature>
<dbReference type="OrthoDB" id="8690069at2"/>
<dbReference type="GO" id="GO:0030246">
    <property type="term" value="F:carbohydrate binding"/>
    <property type="evidence" value="ECO:0007669"/>
    <property type="project" value="TreeGrafter"/>
</dbReference>